<protein>
    <submittedName>
        <fullName evidence="3">Sugar-transfer associated ATP-grasp domain-containing protein</fullName>
    </submittedName>
</protein>
<evidence type="ECO:0000256" key="1">
    <source>
        <dbReference type="SAM" id="Phobius"/>
    </source>
</evidence>
<keyword evidence="1" id="KW-0472">Membrane</keyword>
<evidence type="ECO:0000313" key="4">
    <source>
        <dbReference type="Proteomes" id="UP001595444"/>
    </source>
</evidence>
<evidence type="ECO:0000313" key="3">
    <source>
        <dbReference type="EMBL" id="MFC3050542.1"/>
    </source>
</evidence>
<dbReference type="Pfam" id="PF14397">
    <property type="entry name" value="ATPgrasp_ST"/>
    <property type="match status" value="1"/>
</dbReference>
<reference evidence="4" key="1">
    <citation type="journal article" date="2019" name="Int. J. Syst. Evol. Microbiol.">
        <title>The Global Catalogue of Microorganisms (GCM) 10K type strain sequencing project: providing services to taxonomists for standard genome sequencing and annotation.</title>
        <authorList>
            <consortium name="The Broad Institute Genomics Platform"/>
            <consortium name="The Broad Institute Genome Sequencing Center for Infectious Disease"/>
            <person name="Wu L."/>
            <person name="Ma J."/>
        </authorList>
    </citation>
    <scope>NUCLEOTIDE SEQUENCE [LARGE SCALE GENOMIC DNA]</scope>
    <source>
        <strain evidence="4">KCTC 62164</strain>
    </source>
</reference>
<dbReference type="EMBL" id="JBHRSL010000001">
    <property type="protein sequence ID" value="MFC3050542.1"/>
    <property type="molecule type" value="Genomic_DNA"/>
</dbReference>
<dbReference type="RefSeq" id="WP_194214918.1">
    <property type="nucleotide sequence ID" value="NZ_CP061205.1"/>
</dbReference>
<evidence type="ECO:0000259" key="2">
    <source>
        <dbReference type="Pfam" id="PF14397"/>
    </source>
</evidence>
<comment type="caution">
    <text evidence="3">The sequence shown here is derived from an EMBL/GenBank/DDBJ whole genome shotgun (WGS) entry which is preliminary data.</text>
</comment>
<feature type="transmembrane region" description="Helical" evidence="1">
    <location>
        <begin position="40"/>
        <end position="66"/>
    </location>
</feature>
<keyword evidence="1" id="KW-0812">Transmembrane</keyword>
<keyword evidence="1" id="KW-1133">Transmembrane helix</keyword>
<dbReference type="InterPro" id="IPR039523">
    <property type="entry name" value="RimK-rel_E_lig_ATP-grasp"/>
</dbReference>
<dbReference type="SUPFAM" id="SSF56059">
    <property type="entry name" value="Glutathione synthetase ATP-binding domain-like"/>
    <property type="match status" value="1"/>
</dbReference>
<dbReference type="Proteomes" id="UP001595444">
    <property type="component" value="Unassembled WGS sequence"/>
</dbReference>
<sequence length="419" mass="46589">MTKCLRPIPLNIFWHLIRPNPALVNHSPAYYALLVQQKSAIFLFFLFLVRLPLLAFMPLAIFIWALHWRRQKAAGLIGLIKRQFWCDYLTHLKNAVLYGILPSEYYYYDLESGDYSPALYTRKYETKGMHLLLNSGSGQDIQKLKNKERFTSVCSEAGIAAASISFVLDHSPLPETLPKSSLFIKPREGISGQNTHCFEYSNELYKNKKDGTEYNEAAFREELTQLGTNRPYLIQPLLTNCEALKILSPGGLATVRVVTARTTDGTYQITDAVLRMSGSPENITDNFNGGNIAAPIDPETGLLGAGVYNNRVGSLKDDVATHHPYTKAPIKGTCIPEWKQVQAFCLHAHEAGFSEFVHIGWDVAITETGIMMIEGNWNPGFAMLQRLSGTPLGASALGAVLNDHFKEHLKAGTPLNGVV</sequence>
<accession>A0ABV7D155</accession>
<name>A0ABV7D155_9PROT</name>
<gene>
    <name evidence="3" type="ORF">ACFOKA_01345</name>
</gene>
<organism evidence="3 4">
    <name type="scientific">Kordiimonas pumila</name>
    <dbReference type="NCBI Taxonomy" id="2161677"/>
    <lineage>
        <taxon>Bacteria</taxon>
        <taxon>Pseudomonadati</taxon>
        <taxon>Pseudomonadota</taxon>
        <taxon>Alphaproteobacteria</taxon>
        <taxon>Kordiimonadales</taxon>
        <taxon>Kordiimonadaceae</taxon>
        <taxon>Kordiimonas</taxon>
    </lineage>
</organism>
<keyword evidence="4" id="KW-1185">Reference proteome</keyword>
<feature type="domain" description="Alpha-L-glutamate ligase-related protein ATP-grasp" evidence="2">
    <location>
        <begin position="140"/>
        <end position="385"/>
    </location>
</feature>
<proteinExistence type="predicted"/>